<comment type="caution">
    <text evidence="10">The sequence shown here is derived from an EMBL/GenBank/DDBJ whole genome shotgun (WGS) entry which is preliminary data.</text>
</comment>
<dbReference type="AlphaFoldDB" id="A0AAP4BBH1"/>
<gene>
    <name evidence="10" type="ORF">QJ036_13595</name>
</gene>
<dbReference type="NCBIfam" id="TIGR04521">
    <property type="entry name" value="ECF_ATPase_2"/>
    <property type="match status" value="1"/>
</dbReference>
<sequence>MAITLEHVEYKYNEGTPMETEALNDVSLEIRDGEFIGLIGHTGSGKSTLIQHLNGLMRATSGDIRYNGESIYGEGFSMKDLRSRVGLVFQYPEHQLFEIDVFTDVCFGPKNQGLSKEEIERRAKEALTLVGIDESYYKKSPFELSGGEKRRVAIAGVLAMKPEVLILDEPTAGLDPRGRDEILGQLVRLHDEQGLTVILVSHSMEDVAKYVDRIMVMDHGCLVFDDTPRAVFAHYRELEKIGLAAPQVTYIAHALKEAGFPVRTDVITVAEAEEAILCTLAMDKEREN</sequence>
<feature type="domain" description="ABC transporter" evidence="9">
    <location>
        <begin position="3"/>
        <end position="244"/>
    </location>
</feature>
<dbReference type="CDD" id="cd03225">
    <property type="entry name" value="ABC_cobalt_CbiO_domain1"/>
    <property type="match status" value="1"/>
</dbReference>
<dbReference type="Gene3D" id="3.40.50.300">
    <property type="entry name" value="P-loop containing nucleotide triphosphate hydrolases"/>
    <property type="match status" value="1"/>
</dbReference>
<dbReference type="PANTHER" id="PTHR43553:SF27">
    <property type="entry name" value="ENERGY-COUPLING FACTOR TRANSPORTER ATP-BINDING PROTEIN ECFA2"/>
    <property type="match status" value="1"/>
</dbReference>
<keyword evidence="10" id="KW-0378">Hydrolase</keyword>
<accession>A0AAP4BBH1</accession>
<dbReference type="InterPro" id="IPR030946">
    <property type="entry name" value="EcfA2"/>
</dbReference>
<dbReference type="GO" id="GO:0043190">
    <property type="term" value="C:ATP-binding cassette (ABC) transporter complex"/>
    <property type="evidence" value="ECO:0007669"/>
    <property type="project" value="TreeGrafter"/>
</dbReference>
<dbReference type="InterPro" id="IPR003439">
    <property type="entry name" value="ABC_transporter-like_ATP-bd"/>
</dbReference>
<dbReference type="InterPro" id="IPR050095">
    <property type="entry name" value="ECF_ABC_transporter_ATP-bd"/>
</dbReference>
<evidence type="ECO:0000256" key="5">
    <source>
        <dbReference type="ARBA" id="ARBA00022840"/>
    </source>
</evidence>
<dbReference type="NCBIfam" id="NF010158">
    <property type="entry name" value="PRK13637.1"/>
    <property type="match status" value="1"/>
</dbReference>
<keyword evidence="6" id="KW-1278">Translocase</keyword>
<protein>
    <recommendedName>
        <fullName evidence="8">Energy-coupling factor transporter ATP-binding protein EcfA2</fullName>
        <ecNumber evidence="8">7.-.-.-</ecNumber>
    </recommendedName>
</protein>
<organism evidence="10 11">
    <name type="scientific">Fusibacillus kribbianus</name>
    <dbReference type="NCBI Taxonomy" id="3044208"/>
    <lineage>
        <taxon>Bacteria</taxon>
        <taxon>Bacillati</taxon>
        <taxon>Bacillota</taxon>
        <taxon>Clostridia</taxon>
        <taxon>Lachnospirales</taxon>
        <taxon>Lachnospiraceae</taxon>
        <taxon>Fusibacillus</taxon>
    </lineage>
</organism>
<dbReference type="RefSeq" id="WP_283231892.1">
    <property type="nucleotide sequence ID" value="NZ_JASGBQ010000036.1"/>
</dbReference>
<name>A0AAP4BBH1_9FIRM</name>
<evidence type="ECO:0000259" key="9">
    <source>
        <dbReference type="PROSITE" id="PS50893"/>
    </source>
</evidence>
<reference evidence="10 11" key="1">
    <citation type="submission" date="2023-05" db="EMBL/GenBank/DDBJ databases">
        <title>[ruminococcus] sp. nov., isolated from a pig farm feces dump.</title>
        <authorList>
            <person name="Chang Y.-H."/>
        </authorList>
    </citation>
    <scope>NUCLEOTIDE SEQUENCE [LARGE SCALE GENOMIC DNA]</scope>
    <source>
        <strain evidence="10 11">YH-rum2234</strain>
    </source>
</reference>
<dbReference type="SUPFAM" id="SSF52540">
    <property type="entry name" value="P-loop containing nucleoside triphosphate hydrolases"/>
    <property type="match status" value="1"/>
</dbReference>
<dbReference type="EC" id="7.-.-.-" evidence="8"/>
<dbReference type="GO" id="GO:0005524">
    <property type="term" value="F:ATP binding"/>
    <property type="evidence" value="ECO:0007669"/>
    <property type="project" value="UniProtKB-UniRule"/>
</dbReference>
<dbReference type="PANTHER" id="PTHR43553">
    <property type="entry name" value="HEAVY METAL TRANSPORTER"/>
    <property type="match status" value="1"/>
</dbReference>
<comment type="similarity">
    <text evidence="8">Belongs to the ABC transporter superfamily. Energy-coupling factor EcfA family.</text>
</comment>
<proteinExistence type="inferred from homology"/>
<dbReference type="SMART" id="SM00382">
    <property type="entry name" value="AAA"/>
    <property type="match status" value="1"/>
</dbReference>
<evidence type="ECO:0000256" key="2">
    <source>
        <dbReference type="ARBA" id="ARBA00022448"/>
    </source>
</evidence>
<keyword evidence="5 8" id="KW-0067">ATP-binding</keyword>
<dbReference type="PROSITE" id="PS50893">
    <property type="entry name" value="ABC_TRANSPORTER_2"/>
    <property type="match status" value="1"/>
</dbReference>
<evidence type="ECO:0000256" key="1">
    <source>
        <dbReference type="ARBA" id="ARBA00004202"/>
    </source>
</evidence>
<keyword evidence="2 8" id="KW-0813">Transport</keyword>
<evidence type="ECO:0000313" key="11">
    <source>
        <dbReference type="Proteomes" id="UP001300383"/>
    </source>
</evidence>
<dbReference type="FunFam" id="3.40.50.300:FF:000224">
    <property type="entry name" value="Energy-coupling factor transporter ATP-binding protein EcfA"/>
    <property type="match status" value="1"/>
</dbReference>
<evidence type="ECO:0000256" key="6">
    <source>
        <dbReference type="ARBA" id="ARBA00022967"/>
    </source>
</evidence>
<comment type="subunit">
    <text evidence="8">Forms a stable energy-coupling factor (ECF) transporter complex composed of 2 membrane-embedded substrate-binding proteins (S component), 2 ATP-binding proteins (A component) and 2 transmembrane proteins (T component).</text>
</comment>
<evidence type="ECO:0000256" key="8">
    <source>
        <dbReference type="RuleBase" id="RU365104"/>
    </source>
</evidence>
<dbReference type="EMBL" id="JASGBQ010000036">
    <property type="protein sequence ID" value="MDI9243481.1"/>
    <property type="molecule type" value="Genomic_DNA"/>
</dbReference>
<keyword evidence="3 8" id="KW-1003">Cell membrane</keyword>
<evidence type="ECO:0000256" key="7">
    <source>
        <dbReference type="ARBA" id="ARBA00023136"/>
    </source>
</evidence>
<keyword evidence="7 8" id="KW-0472">Membrane</keyword>
<keyword evidence="4 8" id="KW-0547">Nucleotide-binding</keyword>
<comment type="function">
    <text evidence="8">ATP-binding (A) component of a common energy-coupling factor (ECF) ABC-transporter complex.</text>
</comment>
<dbReference type="Pfam" id="PF00005">
    <property type="entry name" value="ABC_tran"/>
    <property type="match status" value="1"/>
</dbReference>
<evidence type="ECO:0000313" key="10">
    <source>
        <dbReference type="EMBL" id="MDI9243481.1"/>
    </source>
</evidence>
<dbReference type="Proteomes" id="UP001300383">
    <property type="component" value="Unassembled WGS sequence"/>
</dbReference>
<dbReference type="InterPro" id="IPR015856">
    <property type="entry name" value="ABC_transpr_CbiO/EcfA_su"/>
</dbReference>
<dbReference type="InterPro" id="IPR027417">
    <property type="entry name" value="P-loop_NTPase"/>
</dbReference>
<evidence type="ECO:0000256" key="3">
    <source>
        <dbReference type="ARBA" id="ARBA00022475"/>
    </source>
</evidence>
<dbReference type="GO" id="GO:0042626">
    <property type="term" value="F:ATPase-coupled transmembrane transporter activity"/>
    <property type="evidence" value="ECO:0007669"/>
    <property type="project" value="TreeGrafter"/>
</dbReference>
<dbReference type="InterPro" id="IPR017871">
    <property type="entry name" value="ABC_transporter-like_CS"/>
</dbReference>
<dbReference type="PROSITE" id="PS00211">
    <property type="entry name" value="ABC_TRANSPORTER_1"/>
    <property type="match status" value="1"/>
</dbReference>
<evidence type="ECO:0000256" key="4">
    <source>
        <dbReference type="ARBA" id="ARBA00022741"/>
    </source>
</evidence>
<keyword evidence="11" id="KW-1185">Reference proteome</keyword>
<comment type="subcellular location">
    <subcellularLocation>
        <location evidence="1 8">Cell membrane</location>
        <topology evidence="1 8">Peripheral membrane protein</topology>
    </subcellularLocation>
</comment>
<dbReference type="GO" id="GO:0016887">
    <property type="term" value="F:ATP hydrolysis activity"/>
    <property type="evidence" value="ECO:0007669"/>
    <property type="project" value="InterPro"/>
</dbReference>
<dbReference type="InterPro" id="IPR003593">
    <property type="entry name" value="AAA+_ATPase"/>
</dbReference>